<evidence type="ECO:0000256" key="1">
    <source>
        <dbReference type="SAM" id="Phobius"/>
    </source>
</evidence>
<name>A0A428KR23_9BACT</name>
<accession>A0A428KR23</accession>
<sequence>MTTPTRQINQTYPLIGFTKLTMQENNLRIEEKRFFQQTAVDIPYEELLPIGVGHHHFVPFRLLLIEIFLGFGCGKACYTLVTQPNQRESATWLLLILLGIFLGLGAYILQIWRHDFLITTGRGNIALFHSPRNKAALYDFANALRDHTILYMRRQYAVVDPLLPAEPQLARLEWLRSLGAINNTQFDQLKTRLLGRFFGAENILGDEYGLAPSAN</sequence>
<feature type="transmembrane region" description="Helical" evidence="1">
    <location>
        <begin position="93"/>
        <end position="112"/>
    </location>
</feature>
<dbReference type="AlphaFoldDB" id="A0A428KR23"/>
<comment type="caution">
    <text evidence="2">The sequence shown here is derived from an EMBL/GenBank/DDBJ whole genome shotgun (WGS) entry which is preliminary data.</text>
</comment>
<dbReference type="EMBL" id="RWIT01000004">
    <property type="protein sequence ID" value="RSK48896.1"/>
    <property type="molecule type" value="Genomic_DNA"/>
</dbReference>
<reference evidence="2 3" key="1">
    <citation type="submission" date="2018-12" db="EMBL/GenBank/DDBJ databases">
        <authorList>
            <person name="Feng G."/>
            <person name="Zhu H."/>
        </authorList>
    </citation>
    <scope>NUCLEOTIDE SEQUENCE [LARGE SCALE GENOMIC DNA]</scope>
    <source>
        <strain evidence="2 3">KCTC 12533</strain>
    </source>
</reference>
<keyword evidence="1" id="KW-1133">Transmembrane helix</keyword>
<organism evidence="2 3">
    <name type="scientific">Hymenobacter rigui</name>
    <dbReference type="NCBI Taxonomy" id="334424"/>
    <lineage>
        <taxon>Bacteria</taxon>
        <taxon>Pseudomonadati</taxon>
        <taxon>Bacteroidota</taxon>
        <taxon>Cytophagia</taxon>
        <taxon>Cytophagales</taxon>
        <taxon>Hymenobacteraceae</taxon>
        <taxon>Hymenobacter</taxon>
    </lineage>
</organism>
<keyword evidence="1" id="KW-0472">Membrane</keyword>
<keyword evidence="3" id="KW-1185">Reference proteome</keyword>
<gene>
    <name evidence="2" type="ORF">EI291_10050</name>
</gene>
<proteinExistence type="predicted"/>
<evidence type="ECO:0000313" key="3">
    <source>
        <dbReference type="Proteomes" id="UP000273500"/>
    </source>
</evidence>
<dbReference type="OrthoDB" id="875181at2"/>
<keyword evidence="1" id="KW-0812">Transmembrane</keyword>
<dbReference type="Proteomes" id="UP000273500">
    <property type="component" value="Unassembled WGS sequence"/>
</dbReference>
<dbReference type="RefSeq" id="WP_125419684.1">
    <property type="nucleotide sequence ID" value="NZ_RWIT01000004.1"/>
</dbReference>
<protein>
    <submittedName>
        <fullName evidence="2">Uncharacterized protein</fullName>
    </submittedName>
</protein>
<evidence type="ECO:0000313" key="2">
    <source>
        <dbReference type="EMBL" id="RSK48896.1"/>
    </source>
</evidence>